<keyword evidence="2" id="KW-1185">Reference proteome</keyword>
<name>A0ABV5G2U1_9MICC</name>
<accession>A0ABV5G2U1</accession>
<dbReference type="Proteomes" id="UP001589575">
    <property type="component" value="Unassembled WGS sequence"/>
</dbReference>
<evidence type="ECO:0000313" key="1">
    <source>
        <dbReference type="EMBL" id="MFB9072793.1"/>
    </source>
</evidence>
<gene>
    <name evidence="1" type="ORF">ACFFX0_16940</name>
</gene>
<dbReference type="EMBL" id="JBHMFI010000001">
    <property type="protein sequence ID" value="MFB9072793.1"/>
    <property type="molecule type" value="Genomic_DNA"/>
</dbReference>
<organism evidence="1 2">
    <name type="scientific">Citricoccus parietis</name>
    <dbReference type="NCBI Taxonomy" id="592307"/>
    <lineage>
        <taxon>Bacteria</taxon>
        <taxon>Bacillati</taxon>
        <taxon>Actinomycetota</taxon>
        <taxon>Actinomycetes</taxon>
        <taxon>Micrococcales</taxon>
        <taxon>Micrococcaceae</taxon>
        <taxon>Citricoccus</taxon>
    </lineage>
</organism>
<reference evidence="1 2" key="1">
    <citation type="submission" date="2024-09" db="EMBL/GenBank/DDBJ databases">
        <authorList>
            <person name="Sun Q."/>
            <person name="Mori K."/>
        </authorList>
    </citation>
    <scope>NUCLEOTIDE SEQUENCE [LARGE SCALE GENOMIC DNA]</scope>
    <source>
        <strain evidence="1 2">CCM 7609</strain>
    </source>
</reference>
<proteinExistence type="predicted"/>
<sequence>MAGTSGIGAYNHGYKPCGQAVDNSEEHGLQVASMTLLVLDHHP</sequence>
<comment type="caution">
    <text evidence="1">The sequence shown here is derived from an EMBL/GenBank/DDBJ whole genome shotgun (WGS) entry which is preliminary data.</text>
</comment>
<protein>
    <submittedName>
        <fullName evidence="1">Uncharacterized protein</fullName>
    </submittedName>
</protein>
<evidence type="ECO:0000313" key="2">
    <source>
        <dbReference type="Proteomes" id="UP001589575"/>
    </source>
</evidence>